<evidence type="ECO:0000256" key="2">
    <source>
        <dbReference type="SAM" id="MobiDB-lite"/>
    </source>
</evidence>
<dbReference type="PANTHER" id="PTHR37313:SF1">
    <property type="entry name" value="UPF0749 PROTEIN RV1823"/>
    <property type="match status" value="1"/>
</dbReference>
<feature type="region of interest" description="Disordered" evidence="2">
    <location>
        <begin position="105"/>
        <end position="143"/>
    </location>
</feature>
<dbReference type="InterPro" id="IPR010273">
    <property type="entry name" value="DUF881"/>
</dbReference>
<reference evidence="4" key="1">
    <citation type="submission" date="2023-03" db="EMBL/GenBank/DDBJ databases">
        <title>Actinoallomurus iriomotensis NBRC 103681.</title>
        <authorList>
            <person name="Ichikawa N."/>
            <person name="Sato H."/>
            <person name="Tonouchi N."/>
        </authorList>
    </citation>
    <scope>NUCLEOTIDE SEQUENCE</scope>
    <source>
        <strain evidence="4">NBRC 103681</strain>
    </source>
</reference>
<protein>
    <submittedName>
        <fullName evidence="4">Membrane protein</fullName>
    </submittedName>
</protein>
<evidence type="ECO:0000256" key="1">
    <source>
        <dbReference type="ARBA" id="ARBA00009108"/>
    </source>
</evidence>
<keyword evidence="3" id="KW-0472">Membrane</keyword>
<dbReference type="RefSeq" id="WP_285623713.1">
    <property type="nucleotide sequence ID" value="NZ_BSTJ01000005.1"/>
</dbReference>
<keyword evidence="3" id="KW-0812">Transmembrane</keyword>
<dbReference type="Proteomes" id="UP001165135">
    <property type="component" value="Unassembled WGS sequence"/>
</dbReference>
<dbReference type="PANTHER" id="PTHR37313">
    <property type="entry name" value="UPF0749 PROTEIN RV1825"/>
    <property type="match status" value="1"/>
</dbReference>
<comment type="caution">
    <text evidence="4">The sequence shown here is derived from an EMBL/GenBank/DDBJ whole genome shotgun (WGS) entry which is preliminary data.</text>
</comment>
<organism evidence="4 5">
    <name type="scientific">Actinoallomurus iriomotensis</name>
    <dbReference type="NCBI Taxonomy" id="478107"/>
    <lineage>
        <taxon>Bacteria</taxon>
        <taxon>Bacillati</taxon>
        <taxon>Actinomycetota</taxon>
        <taxon>Actinomycetes</taxon>
        <taxon>Streptosporangiales</taxon>
        <taxon>Thermomonosporaceae</taxon>
        <taxon>Actinoallomurus</taxon>
    </lineage>
</organism>
<dbReference type="EMBL" id="BSTJ01000005">
    <property type="protein sequence ID" value="GLY75985.1"/>
    <property type="molecule type" value="Genomic_DNA"/>
</dbReference>
<evidence type="ECO:0000313" key="4">
    <source>
        <dbReference type="EMBL" id="GLY75985.1"/>
    </source>
</evidence>
<dbReference type="GO" id="GO:0005886">
    <property type="term" value="C:plasma membrane"/>
    <property type="evidence" value="ECO:0007669"/>
    <property type="project" value="TreeGrafter"/>
</dbReference>
<comment type="similarity">
    <text evidence="1">Belongs to the UPF0749 family.</text>
</comment>
<gene>
    <name evidence="4" type="ORF">Airi01_042520</name>
</gene>
<dbReference type="Gene3D" id="3.30.70.1880">
    <property type="entry name" value="Protein of unknown function DUF881"/>
    <property type="match status" value="1"/>
</dbReference>
<feature type="transmembrane region" description="Helical" evidence="3">
    <location>
        <begin position="58"/>
        <end position="76"/>
    </location>
</feature>
<evidence type="ECO:0000313" key="5">
    <source>
        <dbReference type="Proteomes" id="UP001165135"/>
    </source>
</evidence>
<accession>A0A9W6RLD5</accession>
<dbReference type="AlphaFoldDB" id="A0A9W6RLD5"/>
<sequence>MSEPGVKRRWDRPDASMSLLADLLSGSGLDPGYEEAAARRAAAGGAGRSGRAGRASRLLAATLLLGLLGAMAVIQVRRGAPVAERQRDALIAQIRQRTDETASLQRQAEALQRQTESLRRSALASSDAGQNARQSLDRAAGQAAAAPATGTAAVVTVDDSHTARGATAQQDGHIYDQDLQRLVNGLWAAGATAIAINGQRMTATTAIRSAGDAILVDYQPLSPPYVVTALGDGLDKTFAGSAAGRAFRTLKATFGIRFDIRQEDDVRLPAAPAPRLRYAQPEETPK</sequence>
<dbReference type="Pfam" id="PF05949">
    <property type="entry name" value="DUF881"/>
    <property type="match status" value="1"/>
</dbReference>
<proteinExistence type="inferred from homology"/>
<evidence type="ECO:0000256" key="3">
    <source>
        <dbReference type="SAM" id="Phobius"/>
    </source>
</evidence>
<name>A0A9W6RLD5_9ACTN</name>
<keyword evidence="3" id="KW-1133">Transmembrane helix</keyword>